<evidence type="ECO:0000313" key="6">
    <source>
        <dbReference type="EMBL" id="KAK2101872.1"/>
    </source>
</evidence>
<dbReference type="Proteomes" id="UP001266305">
    <property type="component" value="Unassembled WGS sequence"/>
</dbReference>
<accession>A0ABQ9V063</accession>
<sequence length="195" mass="21686">MVHCRSMEQDFMQMFGKPQRALMRRNPADECCPSQGHTTNAEGASHAEAQSKVLAMETFRSFTQCSAMVLVTLYKDSDMEDFGFSVADGLLEKGVYVKNIRPAGPGDLGGLKPYDRLLQAIRYYCGFVGLLEVNHVRTREFDCCLVVPLIAESGNKLDLVISRNPLASQKSIEQQSLPGDWSEQNSAFFQQPSHG</sequence>
<protein>
    <submittedName>
        <fullName evidence="6">Glutamate receptor-interacting protein 1</fullName>
    </submittedName>
</protein>
<dbReference type="EMBL" id="JASSZA010000009">
    <property type="protein sequence ID" value="KAK2101872.1"/>
    <property type="molecule type" value="Genomic_DNA"/>
</dbReference>
<dbReference type="Gene3D" id="2.30.42.10">
    <property type="match status" value="1"/>
</dbReference>
<keyword evidence="3" id="KW-0677">Repeat</keyword>
<feature type="domain" description="PDZ" evidence="5">
    <location>
        <begin position="70"/>
        <end position="165"/>
    </location>
</feature>
<dbReference type="SMART" id="SM00228">
    <property type="entry name" value="PDZ"/>
    <property type="match status" value="1"/>
</dbReference>
<evidence type="ECO:0000256" key="2">
    <source>
        <dbReference type="ARBA" id="ARBA00022490"/>
    </source>
</evidence>
<evidence type="ECO:0000259" key="5">
    <source>
        <dbReference type="PROSITE" id="PS50106"/>
    </source>
</evidence>
<keyword evidence="6" id="KW-0675">Receptor</keyword>
<dbReference type="InterPro" id="IPR001478">
    <property type="entry name" value="PDZ"/>
</dbReference>
<dbReference type="InterPro" id="IPR043545">
    <property type="entry name" value="GRIP1/2"/>
</dbReference>
<evidence type="ECO:0000256" key="1">
    <source>
        <dbReference type="ARBA" id="ARBA00004496"/>
    </source>
</evidence>
<keyword evidence="2" id="KW-0963">Cytoplasm</keyword>
<dbReference type="PANTHER" id="PTHR46227">
    <property type="entry name" value="GLUTAMATE RECEPTOR-INTERACTING PROTEIN GRIP"/>
    <property type="match status" value="1"/>
</dbReference>
<comment type="caution">
    <text evidence="6">The sequence shown here is derived from an EMBL/GenBank/DDBJ whole genome shotgun (WGS) entry which is preliminary data.</text>
</comment>
<feature type="non-terminal residue" evidence="6">
    <location>
        <position position="195"/>
    </location>
</feature>
<dbReference type="PROSITE" id="PS50106">
    <property type="entry name" value="PDZ"/>
    <property type="match status" value="1"/>
</dbReference>
<proteinExistence type="predicted"/>
<evidence type="ECO:0000313" key="7">
    <source>
        <dbReference type="Proteomes" id="UP001266305"/>
    </source>
</evidence>
<feature type="region of interest" description="Disordered" evidence="4">
    <location>
        <begin position="172"/>
        <end position="195"/>
    </location>
</feature>
<dbReference type="PANTHER" id="PTHR46227:SF3">
    <property type="entry name" value="GLUTAMATE RECEPTOR-INTERACTING PROTEIN 1"/>
    <property type="match status" value="1"/>
</dbReference>
<dbReference type="SUPFAM" id="SSF50156">
    <property type="entry name" value="PDZ domain-like"/>
    <property type="match status" value="1"/>
</dbReference>
<keyword evidence="7" id="KW-1185">Reference proteome</keyword>
<comment type="subcellular location">
    <subcellularLocation>
        <location evidence="1">Cytoplasm</location>
    </subcellularLocation>
</comment>
<dbReference type="CDD" id="cd06685">
    <property type="entry name" value="PDZ7_GRIP1-2-like"/>
    <property type="match status" value="1"/>
</dbReference>
<evidence type="ECO:0000256" key="3">
    <source>
        <dbReference type="ARBA" id="ARBA00022737"/>
    </source>
</evidence>
<reference evidence="6 7" key="1">
    <citation type="submission" date="2023-05" db="EMBL/GenBank/DDBJ databases">
        <title>B98-5 Cell Line De Novo Hybrid Assembly: An Optical Mapping Approach.</title>
        <authorList>
            <person name="Kananen K."/>
            <person name="Auerbach J.A."/>
            <person name="Kautto E."/>
            <person name="Blachly J.S."/>
        </authorList>
    </citation>
    <scope>NUCLEOTIDE SEQUENCE [LARGE SCALE GENOMIC DNA]</scope>
    <source>
        <strain evidence="6">B95-8</strain>
        <tissue evidence="6">Cell line</tissue>
    </source>
</reference>
<gene>
    <name evidence="6" type="primary">GRIP1_2</name>
    <name evidence="6" type="ORF">P7K49_019539</name>
</gene>
<dbReference type="InterPro" id="IPR036034">
    <property type="entry name" value="PDZ_sf"/>
</dbReference>
<name>A0ABQ9V063_SAGOE</name>
<organism evidence="6 7">
    <name type="scientific">Saguinus oedipus</name>
    <name type="common">Cotton-top tamarin</name>
    <name type="synonym">Oedipomidas oedipus</name>
    <dbReference type="NCBI Taxonomy" id="9490"/>
    <lineage>
        <taxon>Eukaryota</taxon>
        <taxon>Metazoa</taxon>
        <taxon>Chordata</taxon>
        <taxon>Craniata</taxon>
        <taxon>Vertebrata</taxon>
        <taxon>Euteleostomi</taxon>
        <taxon>Mammalia</taxon>
        <taxon>Eutheria</taxon>
        <taxon>Euarchontoglires</taxon>
        <taxon>Primates</taxon>
        <taxon>Haplorrhini</taxon>
        <taxon>Platyrrhini</taxon>
        <taxon>Cebidae</taxon>
        <taxon>Callitrichinae</taxon>
        <taxon>Saguinus</taxon>
    </lineage>
</organism>
<evidence type="ECO:0000256" key="4">
    <source>
        <dbReference type="SAM" id="MobiDB-lite"/>
    </source>
</evidence>